<dbReference type="Proteomes" id="UP000275846">
    <property type="component" value="Unassembled WGS sequence"/>
</dbReference>
<dbReference type="PROSITE" id="PS51179">
    <property type="entry name" value="POU_3"/>
    <property type="match status" value="1"/>
</dbReference>
<name>A0A183TJ64_SCHSO</name>
<feature type="region of interest" description="Disordered" evidence="7">
    <location>
        <begin position="105"/>
        <end position="136"/>
    </location>
</feature>
<dbReference type="STRING" id="70667.A0A183TJ64"/>
<dbReference type="PANTHER" id="PTHR11636">
    <property type="entry name" value="POU DOMAIN"/>
    <property type="match status" value="1"/>
</dbReference>
<evidence type="ECO:0000313" key="10">
    <source>
        <dbReference type="Proteomes" id="UP000275846"/>
    </source>
</evidence>
<comment type="subcellular location">
    <subcellularLocation>
        <location evidence="1">Nucleus</location>
    </subcellularLocation>
</comment>
<dbReference type="SUPFAM" id="SSF47413">
    <property type="entry name" value="lambda repressor-like DNA-binding domains"/>
    <property type="match status" value="1"/>
</dbReference>
<dbReference type="WBParaSite" id="SSLN_0001714501-mRNA-1">
    <property type="protein sequence ID" value="SSLN_0001714501-mRNA-1"/>
    <property type="gene ID" value="SSLN_0001714501"/>
</dbReference>
<feature type="compositionally biased region" description="Polar residues" evidence="7">
    <location>
        <begin position="34"/>
        <end position="53"/>
    </location>
</feature>
<dbReference type="InterPro" id="IPR013847">
    <property type="entry name" value="POU"/>
</dbReference>
<dbReference type="FunFam" id="1.10.260.40:FF:000007">
    <property type="entry name" value="POU domain protein"/>
    <property type="match status" value="1"/>
</dbReference>
<dbReference type="SMART" id="SM00352">
    <property type="entry name" value="POU"/>
    <property type="match status" value="1"/>
</dbReference>
<feature type="region of interest" description="Disordered" evidence="7">
    <location>
        <begin position="23"/>
        <end position="53"/>
    </location>
</feature>
<dbReference type="PRINTS" id="PR00028">
    <property type="entry name" value="POUDOMAIN"/>
</dbReference>
<feature type="domain" description="POU-specific" evidence="8">
    <location>
        <begin position="304"/>
        <end position="381"/>
    </location>
</feature>
<evidence type="ECO:0000256" key="4">
    <source>
        <dbReference type="ARBA" id="ARBA00023155"/>
    </source>
</evidence>
<keyword evidence="2" id="KW-0805">Transcription regulation</keyword>
<protein>
    <submittedName>
        <fullName evidence="11">POU-specific domain-containing protein</fullName>
    </submittedName>
</protein>
<dbReference type="OrthoDB" id="6358449at2759"/>
<feature type="compositionally biased region" description="Low complexity" evidence="7">
    <location>
        <begin position="23"/>
        <end position="33"/>
    </location>
</feature>
<dbReference type="InterPro" id="IPR010982">
    <property type="entry name" value="Lambda_DNA-bd_dom_sf"/>
</dbReference>
<sequence length="406" mass="44266">MQKVFPNPFASISLGLNNTINNNNNNNNNISNSKPSAVYNTKSETPSPVQSPVSCKPFNSADVLSTSAGHLTQRYPQQYFQDWADASSLRDCVYYPSFENTAGMPATGSSIPSPRAEEITFSPSSSSSTAINVGGRGPSTSSSSACLGCCNSTTHHPALSAYTQPPVEDSDLQNGLCLVDPMRSLPRYLTSGLWPPCINPKIEWNANNTTDENARLPADSNRFYTGETDTTSYSGRMSAMQYMNSSYGFPSEAKECIGGCFFPPVPRLGHSMYSGRVGDLSVHEISPNMAAAIHHKVETHRLSTLDCDPQELEAFAERFKQRRIKLGVTQADVGKALGRLNLAGVGSFSQSTICRFESLTLSHNNMLALKPILQAWLDEAEQEAAAHETFVAHIRRPHRGDQIVHH</sequence>
<dbReference type="GO" id="GO:0000978">
    <property type="term" value="F:RNA polymerase II cis-regulatory region sequence-specific DNA binding"/>
    <property type="evidence" value="ECO:0007669"/>
    <property type="project" value="TreeGrafter"/>
</dbReference>
<dbReference type="AlphaFoldDB" id="A0A183TJ64"/>
<dbReference type="PROSITE" id="PS00035">
    <property type="entry name" value="POU_1"/>
    <property type="match status" value="1"/>
</dbReference>
<evidence type="ECO:0000256" key="2">
    <source>
        <dbReference type="ARBA" id="ARBA00023015"/>
    </source>
</evidence>
<evidence type="ECO:0000256" key="3">
    <source>
        <dbReference type="ARBA" id="ARBA00023125"/>
    </source>
</evidence>
<evidence type="ECO:0000256" key="5">
    <source>
        <dbReference type="ARBA" id="ARBA00023163"/>
    </source>
</evidence>
<dbReference type="GO" id="GO:0005634">
    <property type="term" value="C:nucleus"/>
    <property type="evidence" value="ECO:0007669"/>
    <property type="project" value="UniProtKB-SubCell"/>
</dbReference>
<keyword evidence="4" id="KW-0371">Homeobox</keyword>
<dbReference type="InterPro" id="IPR000327">
    <property type="entry name" value="POU_dom"/>
</dbReference>
<evidence type="ECO:0000313" key="9">
    <source>
        <dbReference type="EMBL" id="VDM02898.1"/>
    </source>
</evidence>
<evidence type="ECO:0000256" key="1">
    <source>
        <dbReference type="ARBA" id="ARBA00004123"/>
    </source>
</evidence>
<evidence type="ECO:0000256" key="6">
    <source>
        <dbReference type="ARBA" id="ARBA00023242"/>
    </source>
</evidence>
<gene>
    <name evidence="9" type="ORF">SSLN_LOCUS16512</name>
</gene>
<keyword evidence="5" id="KW-0804">Transcription</keyword>
<evidence type="ECO:0000256" key="7">
    <source>
        <dbReference type="SAM" id="MobiDB-lite"/>
    </source>
</evidence>
<keyword evidence="6" id="KW-0539">Nucleus</keyword>
<dbReference type="InterPro" id="IPR050255">
    <property type="entry name" value="POU_domain_TF"/>
</dbReference>
<proteinExistence type="predicted"/>
<dbReference type="Gene3D" id="1.10.260.40">
    <property type="entry name" value="lambda repressor-like DNA-binding domains"/>
    <property type="match status" value="1"/>
</dbReference>
<evidence type="ECO:0000259" key="8">
    <source>
        <dbReference type="PROSITE" id="PS51179"/>
    </source>
</evidence>
<accession>A0A183TJ64</accession>
<dbReference type="Pfam" id="PF00157">
    <property type="entry name" value="Pou"/>
    <property type="match status" value="1"/>
</dbReference>
<evidence type="ECO:0000313" key="11">
    <source>
        <dbReference type="WBParaSite" id="SSLN_0001714501-mRNA-1"/>
    </source>
</evidence>
<keyword evidence="10" id="KW-1185">Reference proteome</keyword>
<dbReference type="GO" id="GO:0000981">
    <property type="term" value="F:DNA-binding transcription factor activity, RNA polymerase II-specific"/>
    <property type="evidence" value="ECO:0007669"/>
    <property type="project" value="TreeGrafter"/>
</dbReference>
<dbReference type="EMBL" id="UYSU01041176">
    <property type="protein sequence ID" value="VDM02898.1"/>
    <property type="molecule type" value="Genomic_DNA"/>
</dbReference>
<keyword evidence="3" id="KW-0238">DNA-binding</keyword>
<reference evidence="11" key="1">
    <citation type="submission" date="2016-06" db="UniProtKB">
        <authorList>
            <consortium name="WormBaseParasite"/>
        </authorList>
    </citation>
    <scope>IDENTIFICATION</scope>
</reference>
<dbReference type="PROSITE" id="PS00465">
    <property type="entry name" value="POU_2"/>
    <property type="match status" value="1"/>
</dbReference>
<dbReference type="PANTHER" id="PTHR11636:SF70">
    <property type="entry name" value="INHIBITORY POU PROTEIN"/>
    <property type="match status" value="1"/>
</dbReference>
<reference evidence="9 10" key="2">
    <citation type="submission" date="2018-11" db="EMBL/GenBank/DDBJ databases">
        <authorList>
            <consortium name="Pathogen Informatics"/>
        </authorList>
    </citation>
    <scope>NUCLEOTIDE SEQUENCE [LARGE SCALE GENOMIC DNA]</scope>
    <source>
        <strain evidence="9 10">NST_G2</strain>
    </source>
</reference>
<organism evidence="11">
    <name type="scientific">Schistocephalus solidus</name>
    <name type="common">Tapeworm</name>
    <dbReference type="NCBI Taxonomy" id="70667"/>
    <lineage>
        <taxon>Eukaryota</taxon>
        <taxon>Metazoa</taxon>
        <taxon>Spiralia</taxon>
        <taxon>Lophotrochozoa</taxon>
        <taxon>Platyhelminthes</taxon>
        <taxon>Cestoda</taxon>
        <taxon>Eucestoda</taxon>
        <taxon>Diphyllobothriidea</taxon>
        <taxon>Diphyllobothriidae</taxon>
        <taxon>Schistocephalus</taxon>
    </lineage>
</organism>